<dbReference type="SUPFAM" id="SSF144064">
    <property type="entry name" value="Heme iron utilization protein-like"/>
    <property type="match status" value="1"/>
</dbReference>
<dbReference type="eggNOG" id="COG3721">
    <property type="taxonomic scope" value="Bacteria"/>
</dbReference>
<dbReference type="EMBL" id="GG658170">
    <property type="protein sequence ID" value="EEO30018.1"/>
    <property type="molecule type" value="Genomic_DNA"/>
</dbReference>
<dbReference type="InterPro" id="IPR053733">
    <property type="entry name" value="Heme_Transport_Util_sf"/>
</dbReference>
<dbReference type="CDD" id="cd16829">
    <property type="entry name" value="ChuX_HutX-like"/>
    <property type="match status" value="1"/>
</dbReference>
<dbReference type="NCBIfam" id="TIGR04108">
    <property type="entry name" value="HutX"/>
    <property type="match status" value="1"/>
</dbReference>
<dbReference type="Proteomes" id="UP000005089">
    <property type="component" value="Unassembled WGS sequence"/>
</dbReference>
<dbReference type="RefSeq" id="WP_005880868.1">
    <property type="nucleotide sequence ID" value="NZ_CP019430.1"/>
</dbReference>
<gene>
    <name evidence="1" type="ORF">OFBG_01046</name>
</gene>
<dbReference type="Gene3D" id="3.40.1570.10">
    <property type="entry name" value="HemS/ChuS/ChuX like domains"/>
    <property type="match status" value="1"/>
</dbReference>
<dbReference type="AlphaFoldDB" id="C3X9Z2"/>
<proteinExistence type="predicted"/>
<name>C3X9Z2_OXAFO</name>
<dbReference type="STRING" id="847.BRW83_1100"/>
<evidence type="ECO:0000313" key="1">
    <source>
        <dbReference type="EMBL" id="EEO30018.1"/>
    </source>
</evidence>
<dbReference type="HOGENOM" id="CLU_106714_1_0_4"/>
<keyword evidence="2" id="KW-1185">Reference proteome</keyword>
<dbReference type="InterPro" id="IPR010413">
    <property type="entry name" value="HutX-like"/>
</dbReference>
<accession>C3X9Z2</accession>
<protein>
    <recommendedName>
        <fullName evidence="3">Heme utilization carrier protein HutX</fullName>
    </recommendedName>
</protein>
<dbReference type="Pfam" id="PF06228">
    <property type="entry name" value="ChuX_HutX"/>
    <property type="match status" value="1"/>
</dbReference>
<organism evidence="1 2">
    <name type="scientific">Oxalobacter formigenes OXCC13</name>
    <dbReference type="NCBI Taxonomy" id="556269"/>
    <lineage>
        <taxon>Bacteria</taxon>
        <taxon>Pseudomonadati</taxon>
        <taxon>Pseudomonadota</taxon>
        <taxon>Betaproteobacteria</taxon>
        <taxon>Burkholderiales</taxon>
        <taxon>Oxalobacteraceae</taxon>
        <taxon>Oxalobacter</taxon>
    </lineage>
</organism>
<dbReference type="GeneID" id="77134987"/>
<reference evidence="1 2" key="1">
    <citation type="submission" date="2009-02" db="EMBL/GenBank/DDBJ databases">
        <title>The Genome Sequence of Oxalobacter formigenes OXCC13.</title>
        <authorList>
            <consortium name="The Broad Institute Genome Sequencing Platform"/>
            <person name="Ward D."/>
            <person name="Young S.K."/>
            <person name="Kodira C.D."/>
            <person name="Zeng Q."/>
            <person name="Koehrsen M."/>
            <person name="Alvarado L."/>
            <person name="Berlin A."/>
            <person name="Borenstein D."/>
            <person name="Chen Z."/>
            <person name="Engels R."/>
            <person name="Freedman E."/>
            <person name="Gellesch M."/>
            <person name="Goldberg J."/>
            <person name="Griggs A."/>
            <person name="Gujja S."/>
            <person name="Heiman D."/>
            <person name="Hepburn T."/>
            <person name="Howarth C."/>
            <person name="Jen D."/>
            <person name="Larson L."/>
            <person name="Lewis B."/>
            <person name="Mehta T."/>
            <person name="Park D."/>
            <person name="Pearson M."/>
            <person name="Roberts A."/>
            <person name="Saif S."/>
            <person name="Shea T."/>
            <person name="Shenoy N."/>
            <person name="Sisk P."/>
            <person name="Stolte C."/>
            <person name="Sykes S."/>
            <person name="Walk T."/>
            <person name="White J."/>
            <person name="Yandava C."/>
            <person name="Allison M.J."/>
            <person name="Lander E."/>
            <person name="Nusbaum C."/>
            <person name="Galagan J."/>
            <person name="Birren B."/>
        </authorList>
    </citation>
    <scope>NUCLEOTIDE SEQUENCE [LARGE SCALE GENOMIC DNA]</scope>
    <source>
        <strain evidence="1 2">OXCC13</strain>
    </source>
</reference>
<evidence type="ECO:0000313" key="2">
    <source>
        <dbReference type="Proteomes" id="UP000005089"/>
    </source>
</evidence>
<sequence length="175" mass="19780">MTQTAQQMDKETVRARLQENPGVILEALARNSGFSMAELIELLPEEMWKWTDGSRFIEIMQMLSKLGKMTLVMNTPDVIMEFSGDIPSGSESNGFYNLDYKSPMHGHVRAGNCKSVYLVERPFMKSQTLSIQFMNEAGEVMFKVFAGRDEKRELIAEQVEALRSIFRDGGVGEVV</sequence>
<dbReference type="PIRSF" id="PIRSF030840">
    <property type="entry name" value="DUF1008"/>
    <property type="match status" value="1"/>
</dbReference>
<evidence type="ECO:0008006" key="3">
    <source>
        <dbReference type="Google" id="ProtNLM"/>
    </source>
</evidence>